<name>A0ABU7FVJ2_9ACTN</name>
<evidence type="ECO:0000313" key="2">
    <source>
        <dbReference type="EMBL" id="MED7827953.1"/>
    </source>
</evidence>
<evidence type="ECO:0008006" key="4">
    <source>
        <dbReference type="Google" id="ProtNLM"/>
    </source>
</evidence>
<keyword evidence="3" id="KW-1185">Reference proteome</keyword>
<accession>A0ABU7FVJ2</accession>
<sequence length="113" mass="11747">MAGRRLPRRGGLPGSLCSIIFGAGVSSAAPGSAQGLHLVVADVEEVRAELGDRCAGASEVFHDSSRVFQRAGTEGRVSGPDPERRSCSSLASFSDPDGNDWLLQEVTAPLPGR</sequence>
<gene>
    <name evidence="2" type="ORF">VXC91_40230</name>
</gene>
<reference evidence="2" key="1">
    <citation type="submission" date="2024-01" db="EMBL/GenBank/DDBJ databases">
        <title>First draft genome sequence data of TA4-1, the type strain of Gram-positive actinobacterium Streptomyces chiangmaiensis.</title>
        <authorList>
            <person name="Yasawong M."/>
            <person name="Nantapong N."/>
        </authorList>
    </citation>
    <scope>NUCLEOTIDE SEQUENCE</scope>
    <source>
        <strain evidence="2">TA4-1</strain>
    </source>
</reference>
<dbReference type="Proteomes" id="UP001333996">
    <property type="component" value="Unassembled WGS sequence"/>
</dbReference>
<feature type="region of interest" description="Disordered" evidence="1">
    <location>
        <begin position="71"/>
        <end position="98"/>
    </location>
</feature>
<organism evidence="2 3">
    <name type="scientific">Streptomyces chiangmaiensis</name>
    <dbReference type="NCBI Taxonomy" id="766497"/>
    <lineage>
        <taxon>Bacteria</taxon>
        <taxon>Bacillati</taxon>
        <taxon>Actinomycetota</taxon>
        <taxon>Actinomycetes</taxon>
        <taxon>Kitasatosporales</taxon>
        <taxon>Streptomycetaceae</taxon>
        <taxon>Streptomyces</taxon>
    </lineage>
</organism>
<dbReference type="InterPro" id="IPR029068">
    <property type="entry name" value="Glyas_Bleomycin-R_OHBP_Dase"/>
</dbReference>
<protein>
    <recommendedName>
        <fullName evidence="4">VOC domain-containing protein</fullName>
    </recommendedName>
</protein>
<dbReference type="Gene3D" id="3.10.180.10">
    <property type="entry name" value="2,3-Dihydroxybiphenyl 1,2-Dioxygenase, domain 1"/>
    <property type="match status" value="1"/>
</dbReference>
<dbReference type="EMBL" id="JAYWVC010000291">
    <property type="protein sequence ID" value="MED7827953.1"/>
    <property type="molecule type" value="Genomic_DNA"/>
</dbReference>
<evidence type="ECO:0000313" key="3">
    <source>
        <dbReference type="Proteomes" id="UP001333996"/>
    </source>
</evidence>
<evidence type="ECO:0000256" key="1">
    <source>
        <dbReference type="SAM" id="MobiDB-lite"/>
    </source>
</evidence>
<proteinExistence type="predicted"/>
<comment type="caution">
    <text evidence="2">The sequence shown here is derived from an EMBL/GenBank/DDBJ whole genome shotgun (WGS) entry which is preliminary data.</text>
</comment>
<dbReference type="RefSeq" id="WP_329512318.1">
    <property type="nucleotide sequence ID" value="NZ_BAAAYZ010000080.1"/>
</dbReference>